<dbReference type="EMBL" id="LT552047">
    <property type="protein sequence ID" value="SAL98067.1"/>
    <property type="molecule type" value="Genomic_DNA"/>
</dbReference>
<keyword evidence="2" id="KW-1185">Reference proteome</keyword>
<evidence type="ECO:0000313" key="2">
    <source>
        <dbReference type="Proteomes" id="UP000078561"/>
    </source>
</evidence>
<dbReference type="InParanoid" id="A0A163V4S3"/>
<evidence type="ECO:0000313" key="1">
    <source>
        <dbReference type="EMBL" id="SAL98067.1"/>
    </source>
</evidence>
<gene>
    <name evidence="1" type="primary">ABSGL_03594.1 scaffold 4609</name>
</gene>
<accession>A0A163V4S3</accession>
<sequence>MPPQRRKLVHLKITPATVLEVVFLVISDKVSFTGELQTEILELLQEPILKHLTVVDGKLVTKKRQDLGGAQTINYGGEFSLTYHFTWRERHQAMLLRESGYQPVTIYPYQLHVYIDEPHKSDTLHTYFATTS</sequence>
<dbReference type="OrthoDB" id="2288911at2759"/>
<dbReference type="Proteomes" id="UP000078561">
    <property type="component" value="Unassembled WGS sequence"/>
</dbReference>
<dbReference type="AlphaFoldDB" id="A0A163V4S3"/>
<reference evidence="1" key="1">
    <citation type="submission" date="2016-04" db="EMBL/GenBank/DDBJ databases">
        <authorList>
            <person name="Evans L.H."/>
            <person name="Alamgir A."/>
            <person name="Owens N."/>
            <person name="Weber N.D."/>
            <person name="Virtaneva K."/>
            <person name="Barbian K."/>
            <person name="Babar A."/>
            <person name="Rosenke K."/>
        </authorList>
    </citation>
    <scope>NUCLEOTIDE SEQUENCE [LARGE SCALE GENOMIC DNA]</scope>
    <source>
        <strain evidence="1">CBS 101.48</strain>
    </source>
</reference>
<name>A0A163V4S3_ABSGL</name>
<protein>
    <submittedName>
        <fullName evidence="1">Uncharacterized protein</fullName>
    </submittedName>
</protein>
<organism evidence="1">
    <name type="scientific">Absidia glauca</name>
    <name type="common">Pin mould</name>
    <dbReference type="NCBI Taxonomy" id="4829"/>
    <lineage>
        <taxon>Eukaryota</taxon>
        <taxon>Fungi</taxon>
        <taxon>Fungi incertae sedis</taxon>
        <taxon>Mucoromycota</taxon>
        <taxon>Mucoromycotina</taxon>
        <taxon>Mucoromycetes</taxon>
        <taxon>Mucorales</taxon>
        <taxon>Cunninghamellaceae</taxon>
        <taxon>Absidia</taxon>
    </lineage>
</organism>
<proteinExistence type="predicted"/>